<reference evidence="3" key="1">
    <citation type="journal article" date="2019" name="Mol. Biol. Evol.">
        <title>Blast fungal genomes show frequent chromosomal changes, gene gains and losses, and effector gene turnover.</title>
        <authorList>
            <person name="Gomez Luciano L.B."/>
            <person name="Jason Tsai I."/>
            <person name="Chuma I."/>
            <person name="Tosa Y."/>
            <person name="Chen Y.H."/>
            <person name="Li J.Y."/>
            <person name="Li M.Y."/>
            <person name="Jade Lu M.Y."/>
            <person name="Nakayashiki H."/>
            <person name="Li W.H."/>
        </authorList>
    </citation>
    <scope>NUCLEOTIDE SEQUENCE</scope>
    <source>
        <strain evidence="3">NI907</strain>
    </source>
</reference>
<dbReference type="AlphaFoldDB" id="A0A6P8BHA1"/>
<name>A0A6P8BHA1_PYRGI</name>
<protein>
    <submittedName>
        <fullName evidence="3">Uncharacterized protein</fullName>
    </submittedName>
</protein>
<dbReference type="GeneID" id="41956910"/>
<accession>A0A6P8BHA1</accession>
<dbReference type="RefSeq" id="XP_030986517.1">
    <property type="nucleotide sequence ID" value="XM_031121998.1"/>
</dbReference>
<feature type="compositionally biased region" description="Low complexity" evidence="1">
    <location>
        <begin position="1"/>
        <end position="12"/>
    </location>
</feature>
<evidence type="ECO:0000313" key="3">
    <source>
        <dbReference type="RefSeq" id="XP_030986517.1"/>
    </source>
</evidence>
<dbReference type="KEGG" id="pgri:PgNI_01927"/>
<proteinExistence type="predicted"/>
<dbReference type="Proteomes" id="UP000515153">
    <property type="component" value="Unplaced"/>
</dbReference>
<reference evidence="3" key="2">
    <citation type="submission" date="2019-10" db="EMBL/GenBank/DDBJ databases">
        <authorList>
            <consortium name="NCBI Genome Project"/>
        </authorList>
    </citation>
    <scope>NUCLEOTIDE SEQUENCE</scope>
    <source>
        <strain evidence="3">NI907</strain>
    </source>
</reference>
<feature type="compositionally biased region" description="Low complexity" evidence="1">
    <location>
        <begin position="62"/>
        <end position="85"/>
    </location>
</feature>
<keyword evidence="2" id="KW-1185">Reference proteome</keyword>
<evidence type="ECO:0000313" key="2">
    <source>
        <dbReference type="Proteomes" id="UP000515153"/>
    </source>
</evidence>
<feature type="region of interest" description="Disordered" evidence="1">
    <location>
        <begin position="1"/>
        <end position="85"/>
    </location>
</feature>
<organism evidence="2 3">
    <name type="scientific">Pyricularia grisea</name>
    <name type="common">Crabgrass-specific blast fungus</name>
    <name type="synonym">Magnaporthe grisea</name>
    <dbReference type="NCBI Taxonomy" id="148305"/>
    <lineage>
        <taxon>Eukaryota</taxon>
        <taxon>Fungi</taxon>
        <taxon>Dikarya</taxon>
        <taxon>Ascomycota</taxon>
        <taxon>Pezizomycotina</taxon>
        <taxon>Sordariomycetes</taxon>
        <taxon>Sordariomycetidae</taxon>
        <taxon>Magnaporthales</taxon>
        <taxon>Pyriculariaceae</taxon>
        <taxon>Pyricularia</taxon>
    </lineage>
</organism>
<sequence>MSSGGNNSNQSNKVHSSSYGPEGLPGPNYKGSIFGHSSEHFDKIYGKSLSGGNSGGSGSTGGTNNSSGSNSNNNNSGTSNSGDKK</sequence>
<gene>
    <name evidence="3" type="ORF">PgNI_01927</name>
</gene>
<evidence type="ECO:0000256" key="1">
    <source>
        <dbReference type="SAM" id="MobiDB-lite"/>
    </source>
</evidence>
<reference evidence="3" key="3">
    <citation type="submission" date="2025-08" db="UniProtKB">
        <authorList>
            <consortium name="RefSeq"/>
        </authorList>
    </citation>
    <scope>IDENTIFICATION</scope>
    <source>
        <strain evidence="3">NI907</strain>
    </source>
</reference>
<feature type="compositionally biased region" description="Gly residues" evidence="1">
    <location>
        <begin position="52"/>
        <end position="61"/>
    </location>
</feature>